<evidence type="ECO:0000256" key="1">
    <source>
        <dbReference type="SAM" id="MobiDB-lite"/>
    </source>
</evidence>
<reference evidence="4 5" key="1">
    <citation type="journal article" date="2015" name="Stand. Genomic Sci.">
        <title>Genomic Encyclopedia of Bacterial and Archaeal Type Strains, Phase III: the genomes of soil and plant-associated and newly described type strains.</title>
        <authorList>
            <person name="Whitman W.B."/>
            <person name="Woyke T."/>
            <person name="Klenk H.P."/>
            <person name="Zhou Y."/>
            <person name="Lilburn T.G."/>
            <person name="Beck B.J."/>
            <person name="De Vos P."/>
            <person name="Vandamme P."/>
            <person name="Eisen J.A."/>
            <person name="Garrity G."/>
            <person name="Hugenholtz P."/>
            <person name="Kyrpides N.C."/>
        </authorList>
    </citation>
    <scope>NUCLEOTIDE SEQUENCE [LARGE SCALE GENOMIC DNA]</scope>
    <source>
        <strain evidence="4 5">A3</strain>
    </source>
</reference>
<dbReference type="InterPro" id="IPR018247">
    <property type="entry name" value="EF_Hand_1_Ca_BS"/>
</dbReference>
<evidence type="ECO:0000313" key="5">
    <source>
        <dbReference type="Proteomes" id="UP000294862"/>
    </source>
</evidence>
<name>A0A4R2I7Q5_9GAMM</name>
<feature type="compositionally biased region" description="Polar residues" evidence="1">
    <location>
        <begin position="22"/>
        <end position="43"/>
    </location>
</feature>
<accession>A0A4R2I7Q5</accession>
<dbReference type="InterPro" id="IPR002048">
    <property type="entry name" value="EF_hand_dom"/>
</dbReference>
<dbReference type="EMBL" id="SLWQ01000005">
    <property type="protein sequence ID" value="TCO40371.1"/>
    <property type="molecule type" value="Genomic_DNA"/>
</dbReference>
<feature type="chain" id="PRO_5020919295" description="EF-hand domain-containing protein" evidence="2">
    <location>
        <begin position="20"/>
        <end position="101"/>
    </location>
</feature>
<dbReference type="OrthoDB" id="5959800at2"/>
<dbReference type="PROSITE" id="PS50222">
    <property type="entry name" value="EF_HAND_2"/>
    <property type="match status" value="1"/>
</dbReference>
<gene>
    <name evidence="4" type="ORF">EV148_105166</name>
</gene>
<keyword evidence="5" id="KW-1185">Reference proteome</keyword>
<evidence type="ECO:0000256" key="2">
    <source>
        <dbReference type="SAM" id="SignalP"/>
    </source>
</evidence>
<dbReference type="AlphaFoldDB" id="A0A4R2I7Q5"/>
<comment type="caution">
    <text evidence="4">The sequence shown here is derived from an EMBL/GenBank/DDBJ whole genome shotgun (WGS) entry which is preliminary data.</text>
</comment>
<feature type="region of interest" description="Disordered" evidence="1">
    <location>
        <begin position="22"/>
        <end position="45"/>
    </location>
</feature>
<sequence length="101" mass="10851">MRSYILAFGLLGLAGGVQAQDTSSTTYQTPQGEVTVTSGQPQPRQYGAPPSFAELDRGGRGALGEAEAAAYPPLGNDFIHADRNRDGRISRAEYERWAAHQ</sequence>
<dbReference type="GO" id="GO:0005509">
    <property type="term" value="F:calcium ion binding"/>
    <property type="evidence" value="ECO:0007669"/>
    <property type="project" value="InterPro"/>
</dbReference>
<organism evidence="4 5">
    <name type="scientific">Dokdonella fugitiva</name>
    <dbReference type="NCBI Taxonomy" id="328517"/>
    <lineage>
        <taxon>Bacteria</taxon>
        <taxon>Pseudomonadati</taxon>
        <taxon>Pseudomonadota</taxon>
        <taxon>Gammaproteobacteria</taxon>
        <taxon>Lysobacterales</taxon>
        <taxon>Rhodanobacteraceae</taxon>
        <taxon>Dokdonella</taxon>
    </lineage>
</organism>
<dbReference type="RefSeq" id="WP_131997930.1">
    <property type="nucleotide sequence ID" value="NZ_JACGXM010000003.1"/>
</dbReference>
<protein>
    <recommendedName>
        <fullName evidence="3">EF-hand domain-containing protein</fullName>
    </recommendedName>
</protein>
<proteinExistence type="predicted"/>
<keyword evidence="2" id="KW-0732">Signal</keyword>
<dbReference type="PROSITE" id="PS00018">
    <property type="entry name" value="EF_HAND_1"/>
    <property type="match status" value="1"/>
</dbReference>
<evidence type="ECO:0000259" key="3">
    <source>
        <dbReference type="PROSITE" id="PS50222"/>
    </source>
</evidence>
<feature type="signal peptide" evidence="2">
    <location>
        <begin position="1"/>
        <end position="19"/>
    </location>
</feature>
<dbReference type="Proteomes" id="UP000294862">
    <property type="component" value="Unassembled WGS sequence"/>
</dbReference>
<evidence type="ECO:0000313" key="4">
    <source>
        <dbReference type="EMBL" id="TCO40371.1"/>
    </source>
</evidence>
<feature type="domain" description="EF-hand" evidence="3">
    <location>
        <begin position="78"/>
        <end position="101"/>
    </location>
</feature>